<reference evidence="1" key="1">
    <citation type="submission" date="2020-06" db="EMBL/GenBank/DDBJ databases">
        <title>Stable isotope informed genome-resolved metagenomics uncovers potential trophic interactions in rhizosphere soil.</title>
        <authorList>
            <person name="Starr E.P."/>
            <person name="Shi S."/>
            <person name="Blazewicz S.J."/>
            <person name="Koch B.J."/>
            <person name="Probst A.J."/>
            <person name="Hungate B.A."/>
            <person name="Pett-Ridge J."/>
            <person name="Firestone M.K."/>
            <person name="Banfield J.F."/>
        </authorList>
    </citation>
    <scope>NUCLEOTIDE SEQUENCE</scope>
    <source>
        <strain evidence="1">YM_69_17</strain>
    </source>
</reference>
<dbReference type="AlphaFoldDB" id="A0A952KH89"/>
<protein>
    <submittedName>
        <fullName evidence="1">Uncharacterized protein</fullName>
    </submittedName>
</protein>
<dbReference type="Proteomes" id="UP000700706">
    <property type="component" value="Unassembled WGS sequence"/>
</dbReference>
<dbReference type="EMBL" id="JAEKLZ010000174">
    <property type="protein sequence ID" value="MBW8725511.1"/>
    <property type="molecule type" value="Genomic_DNA"/>
</dbReference>
<name>A0A952KH89_9PROT</name>
<accession>A0A952KH89</accession>
<evidence type="ECO:0000313" key="2">
    <source>
        <dbReference type="Proteomes" id="UP000700706"/>
    </source>
</evidence>
<sequence length="119" mass="12651">MKGKQSTIEVIRDAEGRPRVVSGTAAPILADFLETDLRGDATWTAKVAKRLGEAGEGGEPITGNLYALEIRGAQSVLRNIHDAAVPALVLPTREVAAAVGAWLAALRKPGRAVRSRRKE</sequence>
<evidence type="ECO:0000313" key="1">
    <source>
        <dbReference type="EMBL" id="MBW8725511.1"/>
    </source>
</evidence>
<comment type="caution">
    <text evidence="1">The sequence shown here is derived from an EMBL/GenBank/DDBJ whole genome shotgun (WGS) entry which is preliminary data.</text>
</comment>
<gene>
    <name evidence="1" type="ORF">JF625_10200</name>
</gene>
<organism evidence="1 2">
    <name type="scientific">Inquilinus limosus</name>
    <dbReference type="NCBI Taxonomy" id="171674"/>
    <lineage>
        <taxon>Bacteria</taxon>
        <taxon>Pseudomonadati</taxon>
        <taxon>Pseudomonadota</taxon>
        <taxon>Alphaproteobacteria</taxon>
        <taxon>Rhodospirillales</taxon>
        <taxon>Rhodospirillaceae</taxon>
        <taxon>Inquilinus</taxon>
    </lineage>
</organism>
<proteinExistence type="predicted"/>